<name>E8N5Z4_ANATU</name>
<dbReference type="RefSeq" id="WP_013560235.1">
    <property type="nucleotide sequence ID" value="NC_014960.1"/>
</dbReference>
<dbReference type="Gene3D" id="3.40.50.2300">
    <property type="match status" value="1"/>
</dbReference>
<evidence type="ECO:0000256" key="1">
    <source>
        <dbReference type="ARBA" id="ARBA00022553"/>
    </source>
</evidence>
<accession>E8N5Z4</accession>
<dbReference type="eggNOG" id="COG2197">
    <property type="taxonomic scope" value="Bacteria"/>
</dbReference>
<evidence type="ECO:0000259" key="3">
    <source>
        <dbReference type="PROSITE" id="PS50110"/>
    </source>
</evidence>
<dbReference type="SMART" id="SM00448">
    <property type="entry name" value="REC"/>
    <property type="match status" value="1"/>
</dbReference>
<dbReference type="HOGENOM" id="CLU_000445_69_8_0"/>
<dbReference type="PROSITE" id="PS50110">
    <property type="entry name" value="RESPONSE_REGULATORY"/>
    <property type="match status" value="1"/>
</dbReference>
<dbReference type="AlphaFoldDB" id="E8N5Z4"/>
<gene>
    <name evidence="4" type="ordered locus">ANT_18320</name>
</gene>
<dbReference type="Pfam" id="PF00072">
    <property type="entry name" value="Response_reg"/>
    <property type="match status" value="1"/>
</dbReference>
<evidence type="ECO:0000313" key="4">
    <source>
        <dbReference type="EMBL" id="BAJ63858.1"/>
    </source>
</evidence>
<dbReference type="EMBL" id="AP012029">
    <property type="protein sequence ID" value="BAJ63858.1"/>
    <property type="molecule type" value="Genomic_DNA"/>
</dbReference>
<evidence type="ECO:0000256" key="2">
    <source>
        <dbReference type="PROSITE-ProRule" id="PRU00169"/>
    </source>
</evidence>
<keyword evidence="1 2" id="KW-0597">Phosphoprotein</keyword>
<dbReference type="PANTHER" id="PTHR44591:SF18">
    <property type="entry name" value="REGULATORY PROTEIN"/>
    <property type="match status" value="1"/>
</dbReference>
<dbReference type="PANTHER" id="PTHR44591">
    <property type="entry name" value="STRESS RESPONSE REGULATOR PROTEIN 1"/>
    <property type="match status" value="1"/>
</dbReference>
<dbReference type="CDD" id="cd00156">
    <property type="entry name" value="REC"/>
    <property type="match status" value="1"/>
</dbReference>
<dbReference type="STRING" id="926569.ANT_18320"/>
<dbReference type="OrthoDB" id="164945at2"/>
<dbReference type="InterPro" id="IPR050595">
    <property type="entry name" value="Bact_response_regulator"/>
</dbReference>
<feature type="modified residue" description="4-aspartylphosphate" evidence="2">
    <location>
        <position position="54"/>
    </location>
</feature>
<protein>
    <submittedName>
        <fullName evidence="4">Response regulator receiver protein</fullName>
    </submittedName>
</protein>
<dbReference type="InterPro" id="IPR011006">
    <property type="entry name" value="CheY-like_superfamily"/>
</dbReference>
<proteinExistence type="predicted"/>
<evidence type="ECO:0000313" key="5">
    <source>
        <dbReference type="Proteomes" id="UP000008922"/>
    </source>
</evidence>
<dbReference type="Proteomes" id="UP000008922">
    <property type="component" value="Chromosome"/>
</dbReference>
<dbReference type="GO" id="GO:0000160">
    <property type="term" value="P:phosphorelay signal transduction system"/>
    <property type="evidence" value="ECO:0007669"/>
    <property type="project" value="InterPro"/>
</dbReference>
<feature type="domain" description="Response regulatory" evidence="3">
    <location>
        <begin position="3"/>
        <end position="118"/>
    </location>
</feature>
<sequence>MMKIMLVDDDRTMQAILKTLLEMDKHQVVLWDGTSESDIFAQIVQEMPDLILLDYYLRDRNGIEIVKQLRQEPQTSHIRVIMTSGQYLRDECLEAGADAFLLKPYMPDELLRLLHQVQQNG</sequence>
<organism evidence="4 5">
    <name type="scientific">Anaerolinea thermophila (strain DSM 14523 / JCM 11388 / NBRC 100420 / UNI-1)</name>
    <dbReference type="NCBI Taxonomy" id="926569"/>
    <lineage>
        <taxon>Bacteria</taxon>
        <taxon>Bacillati</taxon>
        <taxon>Chloroflexota</taxon>
        <taxon>Anaerolineae</taxon>
        <taxon>Anaerolineales</taxon>
        <taxon>Anaerolineaceae</taxon>
        <taxon>Anaerolinea</taxon>
    </lineage>
</organism>
<dbReference type="InterPro" id="IPR001789">
    <property type="entry name" value="Sig_transdc_resp-reg_receiver"/>
</dbReference>
<dbReference type="KEGG" id="atm:ANT_18320"/>
<keyword evidence="5" id="KW-1185">Reference proteome</keyword>
<dbReference type="SUPFAM" id="SSF52172">
    <property type="entry name" value="CheY-like"/>
    <property type="match status" value="1"/>
</dbReference>
<reference evidence="4 5" key="1">
    <citation type="submission" date="2010-12" db="EMBL/GenBank/DDBJ databases">
        <title>Whole genome sequence of Anaerolinea thermophila UNI-1.</title>
        <authorList>
            <person name="Narita-Yamada S."/>
            <person name="Kishi E."/>
            <person name="Watanabe Y."/>
            <person name="Takasaki K."/>
            <person name="Ankai A."/>
            <person name="Oguchi A."/>
            <person name="Fukui S."/>
            <person name="Takahashi M."/>
            <person name="Yashiro I."/>
            <person name="Hosoyama A."/>
            <person name="Sekiguchi Y."/>
            <person name="Hanada S."/>
            <person name="Fujita N."/>
        </authorList>
    </citation>
    <scope>NUCLEOTIDE SEQUENCE [LARGE SCALE GENOMIC DNA]</scope>
    <source>
        <strain evidence="5">DSM 14523 / JCM 11388 / NBRC 100420 / UNI-1</strain>
    </source>
</reference>
<dbReference type="InParanoid" id="E8N5Z4"/>